<dbReference type="AlphaFoldDB" id="A0A9P9J3X0"/>
<comment type="caution">
    <text evidence="5">The sequence shown here is derived from an EMBL/GenBank/DDBJ whole genome shotgun (WGS) entry which is preliminary data.</text>
</comment>
<evidence type="ECO:0000313" key="6">
    <source>
        <dbReference type="Proteomes" id="UP000717696"/>
    </source>
</evidence>
<feature type="domain" description="Alpha fucosidase A-like C-terminal" evidence="3">
    <location>
        <begin position="735"/>
        <end position="788"/>
    </location>
</feature>
<evidence type="ECO:0000259" key="3">
    <source>
        <dbReference type="Pfam" id="PF21307"/>
    </source>
</evidence>
<protein>
    <submittedName>
        <fullName evidence="5">Six-hairpin glycosidase-like protein</fullName>
    </submittedName>
</protein>
<feature type="signal peptide" evidence="1">
    <location>
        <begin position="1"/>
        <end position="19"/>
    </location>
</feature>
<dbReference type="InterPro" id="IPR027414">
    <property type="entry name" value="GH95_N_dom"/>
</dbReference>
<dbReference type="Pfam" id="PF22124">
    <property type="entry name" value="Glyco_hydro_95_cat"/>
    <property type="match status" value="1"/>
</dbReference>
<dbReference type="InterPro" id="IPR049053">
    <property type="entry name" value="AFCA-like_C"/>
</dbReference>
<name>A0A9P9J3X0_9HYPO</name>
<keyword evidence="5" id="KW-0326">Glycosidase</keyword>
<dbReference type="InterPro" id="IPR012341">
    <property type="entry name" value="6hp_glycosidase-like_sf"/>
</dbReference>
<dbReference type="EMBL" id="JAGMUU010000011">
    <property type="protein sequence ID" value="KAH7142630.1"/>
    <property type="molecule type" value="Genomic_DNA"/>
</dbReference>
<gene>
    <name evidence="5" type="ORF">B0J13DRAFT_555884</name>
</gene>
<dbReference type="GO" id="GO:0005975">
    <property type="term" value="P:carbohydrate metabolic process"/>
    <property type="evidence" value="ECO:0007669"/>
    <property type="project" value="InterPro"/>
</dbReference>
<evidence type="ECO:0000313" key="5">
    <source>
        <dbReference type="EMBL" id="KAH7142630.1"/>
    </source>
</evidence>
<dbReference type="Gene3D" id="1.50.10.10">
    <property type="match status" value="1"/>
</dbReference>
<sequence>MKTISMVLAVLAFVASADTKELWSSKPAGYGSMRSSQYLLKTGFPVGNGKLGAIPFGSPGAEKVNLNVDSLWSGGPFEVENYRGGNPSTPIFQNLPDIRSRIFTNGTGSMNALLGSGNYYGSNRVLGNLTVSFEGAETFGNYRRSLDLFQGVHQTSFTMGNISSRVVTTVFCSFPNQACVYHVESSDILPTVTVGFENLLVEQTLVNTSCADGFLHHTGITQVGPPEGMRYAATAAFNAKEGLASCSNNGKVEFKPNGKTLTIFWSADTNFDQSRGNGNDGWTFRGADPSSDVKRISKNAASKGYASVLKAHTSDFKKLQGAFTLEVSDPQGSKEMETSTLIQNYKLAGPGDPYLESLLFDLSRYLLITSSRENSLPANLQGRWTELLNPSWGADYHANINLQMNYWVADQTGLAATQKSLWDYMQDTWVPRGTETANLLYNATGWVVHNEMNIFGFTAMKNAAGWADYPIAPAWMMQHVWDAFEYTQDVEWLREQGYPLIKGVAGFWVSSLQEDLYTKDGSLVAVPCNSAETGPTTFGCAHFQQLIYQVFDATLAAADVLSEADQKFIGAVSNSMARLDTGLHFASWGGLKEWKMPESLGFDEPSTHRHLSHLNGWYPGYSISSFANGYTNETIQSAVRETLMTRGMGNAADANAGWAKVWRSACWARLNETEKAYDHLKFAIEQNFAANGFSMYSGRNPPFQIDANFGFGGAVLSMLVVDLPLPAGVQSPRVVVLGPAIPKAWGKGQVKGLRLRGGGIIDFSWNALGLVNRVKVVKKSKSKANVHVLDINGKHLTDI</sequence>
<feature type="domain" description="Glycosyl hydrolase family 95 N-terminal" evidence="2">
    <location>
        <begin position="22"/>
        <end position="273"/>
    </location>
</feature>
<dbReference type="SUPFAM" id="SSF48208">
    <property type="entry name" value="Six-hairpin glycosidases"/>
    <property type="match status" value="1"/>
</dbReference>
<keyword evidence="1" id="KW-0732">Signal</keyword>
<keyword evidence="5" id="KW-0378">Hydrolase</keyword>
<accession>A0A9P9J3X0</accession>
<dbReference type="PIRSF" id="PIRSF007663">
    <property type="entry name" value="UCP007663"/>
    <property type="match status" value="1"/>
</dbReference>
<dbReference type="GO" id="GO:0004560">
    <property type="term" value="F:alpha-L-fucosidase activity"/>
    <property type="evidence" value="ECO:0007669"/>
    <property type="project" value="InterPro"/>
</dbReference>
<dbReference type="Pfam" id="PF14498">
    <property type="entry name" value="Glyco_hyd_65N_2"/>
    <property type="match status" value="1"/>
</dbReference>
<feature type="domain" description="Glycosyl hydrolase family 95 catalytic" evidence="4">
    <location>
        <begin position="305"/>
        <end position="719"/>
    </location>
</feature>
<evidence type="ECO:0000259" key="2">
    <source>
        <dbReference type="Pfam" id="PF14498"/>
    </source>
</evidence>
<dbReference type="PANTHER" id="PTHR31084:SF3">
    <property type="entry name" value="ALPHA-FUCOSIDASE A"/>
    <property type="match status" value="1"/>
</dbReference>
<feature type="chain" id="PRO_5040457112" evidence="1">
    <location>
        <begin position="20"/>
        <end position="799"/>
    </location>
</feature>
<dbReference type="InterPro" id="IPR054363">
    <property type="entry name" value="GH95_cat"/>
</dbReference>
<organism evidence="5 6">
    <name type="scientific">Dactylonectria estremocensis</name>
    <dbReference type="NCBI Taxonomy" id="1079267"/>
    <lineage>
        <taxon>Eukaryota</taxon>
        <taxon>Fungi</taxon>
        <taxon>Dikarya</taxon>
        <taxon>Ascomycota</taxon>
        <taxon>Pezizomycotina</taxon>
        <taxon>Sordariomycetes</taxon>
        <taxon>Hypocreomycetidae</taxon>
        <taxon>Hypocreales</taxon>
        <taxon>Nectriaceae</taxon>
        <taxon>Dactylonectria</taxon>
    </lineage>
</organism>
<proteinExistence type="predicted"/>
<dbReference type="InterPro" id="IPR008928">
    <property type="entry name" value="6-hairpin_glycosidase_sf"/>
</dbReference>
<dbReference type="PANTHER" id="PTHR31084">
    <property type="entry name" value="ALPHA-L-FUCOSIDASE 2"/>
    <property type="match status" value="1"/>
</dbReference>
<dbReference type="OrthoDB" id="2848340at2759"/>
<keyword evidence="6" id="KW-1185">Reference proteome</keyword>
<dbReference type="Pfam" id="PF21307">
    <property type="entry name" value="Glyco_hydro_95_C"/>
    <property type="match status" value="1"/>
</dbReference>
<dbReference type="Proteomes" id="UP000717696">
    <property type="component" value="Unassembled WGS sequence"/>
</dbReference>
<evidence type="ECO:0000259" key="4">
    <source>
        <dbReference type="Pfam" id="PF22124"/>
    </source>
</evidence>
<reference evidence="5" key="1">
    <citation type="journal article" date="2021" name="Nat. Commun.">
        <title>Genetic determinants of endophytism in the Arabidopsis root mycobiome.</title>
        <authorList>
            <person name="Mesny F."/>
            <person name="Miyauchi S."/>
            <person name="Thiergart T."/>
            <person name="Pickel B."/>
            <person name="Atanasova L."/>
            <person name="Karlsson M."/>
            <person name="Huettel B."/>
            <person name="Barry K.W."/>
            <person name="Haridas S."/>
            <person name="Chen C."/>
            <person name="Bauer D."/>
            <person name="Andreopoulos W."/>
            <person name="Pangilinan J."/>
            <person name="LaButti K."/>
            <person name="Riley R."/>
            <person name="Lipzen A."/>
            <person name="Clum A."/>
            <person name="Drula E."/>
            <person name="Henrissat B."/>
            <person name="Kohler A."/>
            <person name="Grigoriev I.V."/>
            <person name="Martin F.M."/>
            <person name="Hacquard S."/>
        </authorList>
    </citation>
    <scope>NUCLEOTIDE SEQUENCE</scope>
    <source>
        <strain evidence="5">MPI-CAGE-AT-0021</strain>
    </source>
</reference>
<evidence type="ECO:0000256" key="1">
    <source>
        <dbReference type="SAM" id="SignalP"/>
    </source>
</evidence>
<dbReference type="InterPro" id="IPR016518">
    <property type="entry name" value="Alpha-L-fucosidase"/>
</dbReference>